<evidence type="ECO:0000313" key="11">
    <source>
        <dbReference type="EMBL" id="KAK4272602.1"/>
    </source>
</evidence>
<keyword evidence="4" id="KW-0735">Signal-anchor</keyword>
<evidence type="ECO:0000259" key="10">
    <source>
        <dbReference type="Pfam" id="PF14416"/>
    </source>
</evidence>
<evidence type="ECO:0000256" key="4">
    <source>
        <dbReference type="ARBA" id="ARBA00022968"/>
    </source>
</evidence>
<keyword evidence="5 8" id="KW-1133">Transmembrane helix</keyword>
<keyword evidence="3 8" id="KW-0812">Transmembrane</keyword>
<evidence type="ECO:0000259" key="9">
    <source>
        <dbReference type="Pfam" id="PF13839"/>
    </source>
</evidence>
<gene>
    <name evidence="11" type="ORF">QN277_021134</name>
</gene>
<evidence type="ECO:0000256" key="5">
    <source>
        <dbReference type="ARBA" id="ARBA00022989"/>
    </source>
</evidence>
<feature type="domain" description="Trichome birefringence-like N-terminal" evidence="10">
    <location>
        <begin position="264"/>
        <end position="316"/>
    </location>
</feature>
<evidence type="ECO:0000256" key="8">
    <source>
        <dbReference type="SAM" id="Phobius"/>
    </source>
</evidence>
<protein>
    <recommendedName>
        <fullName evidence="13">Trichome birefringence-like N-terminal domain-containing protein</fullName>
    </recommendedName>
</protein>
<feature type="compositionally biased region" description="Low complexity" evidence="7">
    <location>
        <begin position="108"/>
        <end position="139"/>
    </location>
</feature>
<sequence>MPDATKYHPVGGGSLTTDLMSFLSHFKTRRSVPFAYGFVLAFVAFTVFLAFSPSPNASSPGFTDIFASSSIPASYKSHFNSLFSYFFPNVSSLNHPQSFPLHINSTSRSINATSSSPNSSSKQSSPKTQSSLTSSQNQSPATNKTIIPSSNSKTSSNRTSVLPVKPPPIVKKKPSSAVNHTRSPVKSNESKAVKTNQSTNAVASPKVLASPPLKSIPVSPKKNLSSVEGVKGVASNNYTASLAKKQRNSTLTGLNKELIESLMKCDLFDGKWVRDDSYPLYKPGSCSLIDEQFNCIQNGRPDKDYQKYKWKPKGCSLPRLDGHRLLNILRGKRLVFVGDSLNRNMWESLICILRNSVQNKSKVYEANGRVQFRGEASYSFVFEDYNFTVELFVSPFLVQEWETADKNGTGKQTLRLDLVGKSSDEYKDADIMIFNTGHWWTHDKTSKGKDYYQEGSHVYEELNVDEAFRRAVTTWSRWVDANVNPSKSMVFFRGYSASHFSGGQWNSGGQCDSETVPIENEKYLTEYPTKMSVLENVIKYMKTRVTYLNVTRMTDFRKDGHPSIYRKQNLSPEERRSPLSFQDCSHWCLPGVPDTWNEIIYAQLLIRQYQIQKQNKKP</sequence>
<dbReference type="GO" id="GO:0005794">
    <property type="term" value="C:Golgi apparatus"/>
    <property type="evidence" value="ECO:0007669"/>
    <property type="project" value="TreeGrafter"/>
</dbReference>
<reference evidence="11" key="1">
    <citation type="submission" date="2023-10" db="EMBL/GenBank/DDBJ databases">
        <title>Chromosome-level genome of the transformable northern wattle, Acacia crassicarpa.</title>
        <authorList>
            <person name="Massaro I."/>
            <person name="Sinha N.R."/>
            <person name="Poethig S."/>
            <person name="Leichty A.R."/>
        </authorList>
    </citation>
    <scope>NUCLEOTIDE SEQUENCE</scope>
    <source>
        <strain evidence="11">Acra3RX</strain>
        <tissue evidence="11">Leaf</tissue>
    </source>
</reference>
<evidence type="ECO:0000256" key="2">
    <source>
        <dbReference type="ARBA" id="ARBA00007727"/>
    </source>
</evidence>
<dbReference type="GO" id="GO:0016413">
    <property type="term" value="F:O-acetyltransferase activity"/>
    <property type="evidence" value="ECO:0007669"/>
    <property type="project" value="InterPro"/>
</dbReference>
<dbReference type="PANTHER" id="PTHR32285">
    <property type="entry name" value="PROTEIN TRICHOME BIREFRINGENCE-LIKE 9-RELATED"/>
    <property type="match status" value="1"/>
</dbReference>
<dbReference type="PANTHER" id="PTHR32285:SF22">
    <property type="entry name" value="PROTEIN TRICHOME BIREFRINGENCE"/>
    <property type="match status" value="1"/>
</dbReference>
<comment type="subcellular location">
    <subcellularLocation>
        <location evidence="1">Membrane</location>
        <topology evidence="1">Single-pass membrane protein</topology>
    </subcellularLocation>
</comment>
<accession>A0AAE1MLR0</accession>
<dbReference type="AlphaFoldDB" id="A0AAE1MLR0"/>
<organism evidence="11 12">
    <name type="scientific">Acacia crassicarpa</name>
    <name type="common">northern wattle</name>
    <dbReference type="NCBI Taxonomy" id="499986"/>
    <lineage>
        <taxon>Eukaryota</taxon>
        <taxon>Viridiplantae</taxon>
        <taxon>Streptophyta</taxon>
        <taxon>Embryophyta</taxon>
        <taxon>Tracheophyta</taxon>
        <taxon>Spermatophyta</taxon>
        <taxon>Magnoliopsida</taxon>
        <taxon>eudicotyledons</taxon>
        <taxon>Gunneridae</taxon>
        <taxon>Pentapetalae</taxon>
        <taxon>rosids</taxon>
        <taxon>fabids</taxon>
        <taxon>Fabales</taxon>
        <taxon>Fabaceae</taxon>
        <taxon>Caesalpinioideae</taxon>
        <taxon>mimosoid clade</taxon>
        <taxon>Acacieae</taxon>
        <taxon>Acacia</taxon>
    </lineage>
</organism>
<comment type="similarity">
    <text evidence="2">Belongs to the PC-esterase family. TBL subfamily.</text>
</comment>
<proteinExistence type="inferred from homology"/>
<dbReference type="EMBL" id="JAWXYG010000005">
    <property type="protein sequence ID" value="KAK4272602.1"/>
    <property type="molecule type" value="Genomic_DNA"/>
</dbReference>
<dbReference type="Pfam" id="PF13839">
    <property type="entry name" value="PC-Esterase"/>
    <property type="match status" value="1"/>
</dbReference>
<feature type="domain" description="Trichome birefringence-like C-terminal" evidence="9">
    <location>
        <begin position="317"/>
        <end position="602"/>
    </location>
</feature>
<evidence type="ECO:0000313" key="12">
    <source>
        <dbReference type="Proteomes" id="UP001293593"/>
    </source>
</evidence>
<keyword evidence="6 8" id="KW-0472">Membrane</keyword>
<evidence type="ECO:0000256" key="3">
    <source>
        <dbReference type="ARBA" id="ARBA00022692"/>
    </source>
</evidence>
<evidence type="ECO:0000256" key="7">
    <source>
        <dbReference type="SAM" id="MobiDB-lite"/>
    </source>
</evidence>
<evidence type="ECO:0008006" key="13">
    <source>
        <dbReference type="Google" id="ProtNLM"/>
    </source>
</evidence>
<dbReference type="Proteomes" id="UP001293593">
    <property type="component" value="Unassembled WGS sequence"/>
</dbReference>
<feature type="region of interest" description="Disordered" evidence="7">
    <location>
        <begin position="108"/>
        <end position="201"/>
    </location>
</feature>
<dbReference type="GO" id="GO:0016020">
    <property type="term" value="C:membrane"/>
    <property type="evidence" value="ECO:0007669"/>
    <property type="project" value="UniProtKB-SubCell"/>
</dbReference>
<name>A0AAE1MLR0_9FABA</name>
<feature type="compositionally biased region" description="Low complexity" evidence="7">
    <location>
        <begin position="149"/>
        <end position="163"/>
    </location>
</feature>
<dbReference type="Pfam" id="PF14416">
    <property type="entry name" value="PMR5N"/>
    <property type="match status" value="1"/>
</dbReference>
<dbReference type="InterPro" id="IPR029962">
    <property type="entry name" value="TBL"/>
</dbReference>
<dbReference type="InterPro" id="IPR025846">
    <property type="entry name" value="TBL_N"/>
</dbReference>
<keyword evidence="12" id="KW-1185">Reference proteome</keyword>
<dbReference type="InterPro" id="IPR026057">
    <property type="entry name" value="TBL_C"/>
</dbReference>
<comment type="caution">
    <text evidence="11">The sequence shown here is derived from an EMBL/GenBank/DDBJ whole genome shotgun (WGS) entry which is preliminary data.</text>
</comment>
<evidence type="ECO:0000256" key="6">
    <source>
        <dbReference type="ARBA" id="ARBA00023136"/>
    </source>
</evidence>
<evidence type="ECO:0000256" key="1">
    <source>
        <dbReference type="ARBA" id="ARBA00004167"/>
    </source>
</evidence>
<feature type="transmembrane region" description="Helical" evidence="8">
    <location>
        <begin position="34"/>
        <end position="51"/>
    </location>
</feature>